<keyword evidence="7" id="KW-0067">ATP-binding</keyword>
<evidence type="ECO:0000256" key="7">
    <source>
        <dbReference type="ARBA" id="ARBA00022840"/>
    </source>
</evidence>
<evidence type="ECO:0000256" key="2">
    <source>
        <dbReference type="ARBA" id="ARBA00022649"/>
    </source>
</evidence>
<organism evidence="11 12">
    <name type="scientific">Vescimonas fastidiosa</name>
    <dbReference type="NCBI Taxonomy" id="2714353"/>
    <lineage>
        <taxon>Bacteria</taxon>
        <taxon>Bacillati</taxon>
        <taxon>Bacillota</taxon>
        <taxon>Clostridia</taxon>
        <taxon>Eubacteriales</taxon>
        <taxon>Oscillospiraceae</taxon>
        <taxon>Vescimonas</taxon>
    </lineage>
</organism>
<gene>
    <name evidence="11" type="ORF">MM35RIKEN_15310</name>
</gene>
<dbReference type="GO" id="GO:0046872">
    <property type="term" value="F:metal ion binding"/>
    <property type="evidence" value="ECO:0007669"/>
    <property type="project" value="UniProtKB-KW"/>
</dbReference>
<dbReference type="AlphaFoldDB" id="A0A810PRW0"/>
<reference evidence="11" key="1">
    <citation type="submission" date="2020-09" db="EMBL/GenBank/DDBJ databases">
        <title>New species isolated from human feces.</title>
        <authorList>
            <person name="Kitahara M."/>
            <person name="Shigeno Y."/>
            <person name="Shime M."/>
            <person name="Matsumoto Y."/>
            <person name="Nakamura S."/>
            <person name="Motooka D."/>
            <person name="Fukuoka S."/>
            <person name="Nishikawa H."/>
            <person name="Benno Y."/>
        </authorList>
    </citation>
    <scope>NUCLEOTIDE SEQUENCE</scope>
    <source>
        <strain evidence="11">MM35</strain>
        <plasmid evidence="11">pMM35_01</plasmid>
    </source>
</reference>
<geneLocation type="plasmid" evidence="11 12">
    <name>pMM35_01</name>
</geneLocation>
<accession>A0A810PRW0</accession>
<dbReference type="GO" id="GO:0016779">
    <property type="term" value="F:nucleotidyltransferase activity"/>
    <property type="evidence" value="ECO:0007669"/>
    <property type="project" value="UniProtKB-KW"/>
</dbReference>
<name>A0A810PRW0_9FIRM</name>
<comment type="similarity">
    <text evidence="9">Belongs to the MntA antitoxin family.</text>
</comment>
<keyword evidence="6" id="KW-0547">Nucleotide-binding</keyword>
<keyword evidence="12" id="KW-1185">Reference proteome</keyword>
<evidence type="ECO:0000256" key="9">
    <source>
        <dbReference type="ARBA" id="ARBA00038276"/>
    </source>
</evidence>
<comment type="cofactor">
    <cofactor evidence="1">
        <name>Mg(2+)</name>
        <dbReference type="ChEBI" id="CHEBI:18420"/>
    </cofactor>
</comment>
<dbReference type="RefSeq" id="WP_212820835.1">
    <property type="nucleotide sequence ID" value="NZ_AP023416.1"/>
</dbReference>
<dbReference type="InterPro" id="IPR043519">
    <property type="entry name" value="NT_sf"/>
</dbReference>
<keyword evidence="11" id="KW-0614">Plasmid</keyword>
<evidence type="ECO:0000256" key="4">
    <source>
        <dbReference type="ARBA" id="ARBA00022695"/>
    </source>
</evidence>
<keyword evidence="8" id="KW-0460">Magnesium</keyword>
<evidence type="ECO:0000256" key="6">
    <source>
        <dbReference type="ARBA" id="ARBA00022741"/>
    </source>
</evidence>
<evidence type="ECO:0000256" key="1">
    <source>
        <dbReference type="ARBA" id="ARBA00001946"/>
    </source>
</evidence>
<dbReference type="GO" id="GO:0005524">
    <property type="term" value="F:ATP binding"/>
    <property type="evidence" value="ECO:0007669"/>
    <property type="project" value="UniProtKB-KW"/>
</dbReference>
<dbReference type="EMBL" id="AP023416">
    <property type="protein sequence ID" value="BCK79339.1"/>
    <property type="molecule type" value="Genomic_DNA"/>
</dbReference>
<dbReference type="PANTHER" id="PTHR33571">
    <property type="entry name" value="SSL8005 PROTEIN"/>
    <property type="match status" value="1"/>
</dbReference>
<dbReference type="PANTHER" id="PTHR33571:SF14">
    <property type="entry name" value="PROTEIN ADENYLYLTRANSFERASE MJ0435-RELATED"/>
    <property type="match status" value="1"/>
</dbReference>
<keyword evidence="3" id="KW-0808">Transferase</keyword>
<dbReference type="InterPro" id="IPR002934">
    <property type="entry name" value="Polymerase_NTP_transf_dom"/>
</dbReference>
<sequence>MVYTMDDLRRIIAPIAAQYGLRAVYVFGSYARGEADADSDIDLLVDLTGTNIRSLLALGSVYCDLESALGKSIDLLPVSSLEQGSQSASDALFRDAVQKERVRIYDAAS</sequence>
<feature type="domain" description="Polymerase nucleotidyl transferase" evidence="10">
    <location>
        <begin position="19"/>
        <end position="91"/>
    </location>
</feature>
<evidence type="ECO:0000256" key="8">
    <source>
        <dbReference type="ARBA" id="ARBA00022842"/>
    </source>
</evidence>
<keyword evidence="5" id="KW-0479">Metal-binding</keyword>
<evidence type="ECO:0000256" key="5">
    <source>
        <dbReference type="ARBA" id="ARBA00022723"/>
    </source>
</evidence>
<dbReference type="CDD" id="cd05403">
    <property type="entry name" value="NT_KNTase_like"/>
    <property type="match status" value="1"/>
</dbReference>
<dbReference type="Proteomes" id="UP000681343">
    <property type="component" value="Plasmid pMM35_01"/>
</dbReference>
<dbReference type="InterPro" id="IPR052038">
    <property type="entry name" value="Type-VII_TA_antitoxin"/>
</dbReference>
<proteinExistence type="inferred from homology"/>
<dbReference type="Gene3D" id="3.30.460.10">
    <property type="entry name" value="Beta Polymerase, domain 2"/>
    <property type="match status" value="1"/>
</dbReference>
<evidence type="ECO:0000313" key="11">
    <source>
        <dbReference type="EMBL" id="BCK79339.1"/>
    </source>
</evidence>
<protein>
    <submittedName>
        <fullName evidence="11">Nucleotidyltransferase</fullName>
    </submittedName>
</protein>
<keyword evidence="4" id="KW-0548">Nucleotidyltransferase</keyword>
<dbReference type="SUPFAM" id="SSF81301">
    <property type="entry name" value="Nucleotidyltransferase"/>
    <property type="match status" value="1"/>
</dbReference>
<dbReference type="KEGG" id="vfa:MM35RIKEN_15310"/>
<evidence type="ECO:0000313" key="12">
    <source>
        <dbReference type="Proteomes" id="UP000681343"/>
    </source>
</evidence>
<evidence type="ECO:0000256" key="3">
    <source>
        <dbReference type="ARBA" id="ARBA00022679"/>
    </source>
</evidence>
<evidence type="ECO:0000259" key="10">
    <source>
        <dbReference type="Pfam" id="PF01909"/>
    </source>
</evidence>
<keyword evidence="2" id="KW-1277">Toxin-antitoxin system</keyword>
<dbReference type="Pfam" id="PF01909">
    <property type="entry name" value="NTP_transf_2"/>
    <property type="match status" value="1"/>
</dbReference>